<reference evidence="3" key="1">
    <citation type="submission" date="2023-05" db="EMBL/GenBank/DDBJ databases">
        <title>Metabolic capabilities are highly conserved among human nasal-associated Corynebacterium species in pangenomic analyses.</title>
        <authorList>
            <person name="Tran T.H."/>
            <person name="Roberts A.Q."/>
            <person name="Escapa I.F."/>
            <person name="Gao W."/>
            <person name="Conlan S."/>
            <person name="Kong H."/>
            <person name="Segre J.A."/>
            <person name="Kelly M.S."/>
            <person name="Lemon K.P."/>
        </authorList>
    </citation>
    <scope>NUCLEOTIDE SEQUENCE</scope>
    <source>
        <strain evidence="3">KPL2654</strain>
    </source>
</reference>
<evidence type="ECO:0000256" key="1">
    <source>
        <dbReference type="SAM" id="MobiDB-lite"/>
    </source>
</evidence>
<keyword evidence="2" id="KW-0812">Transmembrane</keyword>
<feature type="transmembrane region" description="Helical" evidence="2">
    <location>
        <begin position="76"/>
        <end position="97"/>
    </location>
</feature>
<name>A0AAP4BWI4_9CORY</name>
<feature type="region of interest" description="Disordered" evidence="1">
    <location>
        <begin position="177"/>
        <end position="227"/>
    </location>
</feature>
<comment type="caution">
    <text evidence="3">The sequence shown here is derived from an EMBL/GenBank/DDBJ whole genome shotgun (WGS) entry which is preliminary data.</text>
</comment>
<evidence type="ECO:0000313" key="4">
    <source>
        <dbReference type="Proteomes" id="UP001226160"/>
    </source>
</evidence>
<dbReference type="AlphaFoldDB" id="A0AAP4BWI4"/>
<organism evidence="3 4">
    <name type="scientific">Corynebacterium propinquum</name>
    <dbReference type="NCBI Taxonomy" id="43769"/>
    <lineage>
        <taxon>Bacteria</taxon>
        <taxon>Bacillati</taxon>
        <taxon>Actinomycetota</taxon>
        <taxon>Actinomycetes</taxon>
        <taxon>Mycobacteriales</taxon>
        <taxon>Corynebacteriaceae</taxon>
        <taxon>Corynebacterium</taxon>
    </lineage>
</organism>
<sequence length="227" mass="23513">MFSHRVSALLIGLGAAGVWGASRMDWVVADTADDLAGGRSIAISGGQWSMEITALALVMLAGCVAGLALRRLGRRVVGVISALAAIGASWSGLSMLAGTPDPEHARNVLRAAATNETAVNAEGISEWATVVAVEPQIVGPVLSLVACAVALFASVLLAMRPGTDLVAANKYERKAAREDKIERDLAESPDSGRVLWDALDADIDPSDSSNRGPSDSHSDSTNKSPKN</sequence>
<dbReference type="EMBL" id="JASNVP010000011">
    <property type="protein sequence ID" value="MDK4326896.1"/>
    <property type="molecule type" value="Genomic_DNA"/>
</dbReference>
<dbReference type="InterPro" id="IPR011746">
    <property type="entry name" value="Trp_synth-assoc_CHP"/>
</dbReference>
<keyword evidence="2" id="KW-1133">Transmembrane helix</keyword>
<feature type="compositionally biased region" description="Basic and acidic residues" evidence="1">
    <location>
        <begin position="177"/>
        <end position="186"/>
    </location>
</feature>
<feature type="transmembrane region" description="Helical" evidence="2">
    <location>
        <begin position="137"/>
        <end position="159"/>
    </location>
</feature>
<evidence type="ECO:0000313" key="3">
    <source>
        <dbReference type="EMBL" id="MDK4326896.1"/>
    </source>
</evidence>
<dbReference type="NCBIfam" id="TIGR02234">
    <property type="entry name" value="trp_oprn_chp"/>
    <property type="match status" value="1"/>
</dbReference>
<feature type="transmembrane region" description="Helical" evidence="2">
    <location>
        <begin position="52"/>
        <end position="69"/>
    </location>
</feature>
<evidence type="ECO:0000256" key="2">
    <source>
        <dbReference type="SAM" id="Phobius"/>
    </source>
</evidence>
<dbReference type="InterPro" id="IPR019051">
    <property type="entry name" value="Trp_biosyn_TM_oprn/chp"/>
</dbReference>
<dbReference type="Pfam" id="PF09534">
    <property type="entry name" value="Trp_oprn_chp"/>
    <property type="match status" value="1"/>
</dbReference>
<proteinExistence type="predicted"/>
<accession>A0AAP4BWI4</accession>
<keyword evidence="2" id="KW-0472">Membrane</keyword>
<dbReference type="RefSeq" id="WP_284573000.1">
    <property type="nucleotide sequence ID" value="NZ_JASNUK010000013.1"/>
</dbReference>
<gene>
    <name evidence="3" type="ORF">QPX54_10340</name>
</gene>
<dbReference type="Proteomes" id="UP001226160">
    <property type="component" value="Unassembled WGS sequence"/>
</dbReference>
<protein>
    <submittedName>
        <fullName evidence="3">TIGR02234 family membrane protein</fullName>
    </submittedName>
</protein>